<accession>A0ABW4K2F8</accession>
<evidence type="ECO:0000313" key="3">
    <source>
        <dbReference type="Proteomes" id="UP001597327"/>
    </source>
</evidence>
<proteinExistence type="predicted"/>
<keyword evidence="1" id="KW-1133">Transmembrane helix</keyword>
<dbReference type="Proteomes" id="UP001597327">
    <property type="component" value="Unassembled WGS sequence"/>
</dbReference>
<keyword evidence="1" id="KW-0472">Membrane</keyword>
<feature type="transmembrane region" description="Helical" evidence="1">
    <location>
        <begin position="67"/>
        <end position="92"/>
    </location>
</feature>
<evidence type="ECO:0000256" key="1">
    <source>
        <dbReference type="SAM" id="Phobius"/>
    </source>
</evidence>
<organism evidence="2 3">
    <name type="scientific">Roseibium aestuarii</name>
    <dbReference type="NCBI Taxonomy" id="2600299"/>
    <lineage>
        <taxon>Bacteria</taxon>
        <taxon>Pseudomonadati</taxon>
        <taxon>Pseudomonadota</taxon>
        <taxon>Alphaproteobacteria</taxon>
        <taxon>Hyphomicrobiales</taxon>
        <taxon>Stappiaceae</taxon>
        <taxon>Roseibium</taxon>
    </lineage>
</organism>
<keyword evidence="3" id="KW-1185">Reference proteome</keyword>
<feature type="transmembrane region" description="Helical" evidence="1">
    <location>
        <begin position="6"/>
        <end position="22"/>
    </location>
</feature>
<dbReference type="RefSeq" id="WP_149893966.1">
    <property type="nucleotide sequence ID" value="NZ_JBHUFA010000014.1"/>
</dbReference>
<reference evidence="3" key="1">
    <citation type="journal article" date="2019" name="Int. J. Syst. Evol. Microbiol.">
        <title>The Global Catalogue of Microorganisms (GCM) 10K type strain sequencing project: providing services to taxonomists for standard genome sequencing and annotation.</title>
        <authorList>
            <consortium name="The Broad Institute Genomics Platform"/>
            <consortium name="The Broad Institute Genome Sequencing Center for Infectious Disease"/>
            <person name="Wu L."/>
            <person name="Ma J."/>
        </authorList>
    </citation>
    <scope>NUCLEOTIDE SEQUENCE [LARGE SCALE GENOMIC DNA]</scope>
    <source>
        <strain evidence="3">JCM 3369</strain>
    </source>
</reference>
<keyword evidence="1" id="KW-0812">Transmembrane</keyword>
<sequence>MMFLLLGAYGAVGSLFFLFLAFERLERENDTRASIAVEGMEPDLSSGLEPTDASASLPEAPARRAGAAFALFALASLFWPVSIVVLTVYRWLEPTLPANLLQAGPMEPRSLASRKG</sequence>
<protein>
    <submittedName>
        <fullName evidence="2">Uncharacterized protein</fullName>
    </submittedName>
</protein>
<dbReference type="EMBL" id="JBHUFA010000014">
    <property type="protein sequence ID" value="MFD1697148.1"/>
    <property type="molecule type" value="Genomic_DNA"/>
</dbReference>
<comment type="caution">
    <text evidence="2">The sequence shown here is derived from an EMBL/GenBank/DDBJ whole genome shotgun (WGS) entry which is preliminary data.</text>
</comment>
<name>A0ABW4K2F8_9HYPH</name>
<gene>
    <name evidence="2" type="ORF">ACFSC7_16640</name>
</gene>
<evidence type="ECO:0000313" key="2">
    <source>
        <dbReference type="EMBL" id="MFD1697148.1"/>
    </source>
</evidence>